<keyword evidence="2" id="KW-1185">Reference proteome</keyword>
<comment type="caution">
    <text evidence="1">The sequence shown here is derived from an EMBL/GenBank/DDBJ whole genome shotgun (WGS) entry which is preliminary data.</text>
</comment>
<name>A0ABS5U7H3_9BACT</name>
<sequence>MAPHHPISKLPCDVKMIESGLYSVTFIMPESQISPFVGILNSLTDLLQGLSWRVKTNIDGIHARNAVQQIKNDEILVEYEKHAVTVFQTLVNKGNSPRESLSMTVSKVHEKFPFSSFDSIKKILTKNKLLKNTGFYKSK</sequence>
<reference evidence="1 2" key="1">
    <citation type="submission" date="2021-05" db="EMBL/GenBank/DDBJ databases">
        <title>The draft genome of Geobacter chapellei DSM 13688.</title>
        <authorList>
            <person name="Xu Z."/>
            <person name="Masuda Y."/>
            <person name="Itoh H."/>
            <person name="Senoo K."/>
        </authorList>
    </citation>
    <scope>NUCLEOTIDE SEQUENCE [LARGE SCALE GENOMIC DNA]</scope>
    <source>
        <strain evidence="1 2">DSM 13688</strain>
    </source>
</reference>
<dbReference type="Proteomes" id="UP000784128">
    <property type="component" value="Unassembled WGS sequence"/>
</dbReference>
<gene>
    <name evidence="1" type="ORF">KJB30_07485</name>
</gene>
<proteinExistence type="predicted"/>
<accession>A0ABS5U7H3</accession>
<evidence type="ECO:0000313" key="2">
    <source>
        <dbReference type="Proteomes" id="UP000784128"/>
    </source>
</evidence>
<organism evidence="1 2">
    <name type="scientific">Pelotalea chapellei</name>
    <dbReference type="NCBI Taxonomy" id="44671"/>
    <lineage>
        <taxon>Bacteria</taxon>
        <taxon>Pseudomonadati</taxon>
        <taxon>Thermodesulfobacteriota</taxon>
        <taxon>Desulfuromonadia</taxon>
        <taxon>Geobacterales</taxon>
        <taxon>Geobacteraceae</taxon>
        <taxon>Pelotalea</taxon>
    </lineage>
</organism>
<evidence type="ECO:0008006" key="3">
    <source>
        <dbReference type="Google" id="ProtNLM"/>
    </source>
</evidence>
<dbReference type="EMBL" id="JAHDYS010000005">
    <property type="protein sequence ID" value="MBT1071620.1"/>
    <property type="molecule type" value="Genomic_DNA"/>
</dbReference>
<dbReference type="RefSeq" id="WP_214297551.1">
    <property type="nucleotide sequence ID" value="NZ_JAHDYS010000005.1"/>
</dbReference>
<evidence type="ECO:0000313" key="1">
    <source>
        <dbReference type="EMBL" id="MBT1071620.1"/>
    </source>
</evidence>
<protein>
    <recommendedName>
        <fullName evidence="3">LAGLIDADG homing endonuclease</fullName>
    </recommendedName>
</protein>